<comment type="caution">
    <text evidence="2">The sequence shown here is derived from an EMBL/GenBank/DDBJ whole genome shotgun (WGS) entry which is preliminary data.</text>
</comment>
<dbReference type="GO" id="GO:0008170">
    <property type="term" value="F:N-methyltransferase activity"/>
    <property type="evidence" value="ECO:0007669"/>
    <property type="project" value="InterPro"/>
</dbReference>
<evidence type="ECO:0000313" key="3">
    <source>
        <dbReference type="Proteomes" id="UP000053244"/>
    </source>
</evidence>
<dbReference type="Gene3D" id="3.40.50.150">
    <property type="entry name" value="Vaccinia Virus protein VP39"/>
    <property type="match status" value="1"/>
</dbReference>
<evidence type="ECO:0000259" key="1">
    <source>
        <dbReference type="Pfam" id="PF02384"/>
    </source>
</evidence>
<protein>
    <submittedName>
        <fullName evidence="2">N-6 DNA methylase</fullName>
    </submittedName>
</protein>
<keyword evidence="3" id="KW-1185">Reference proteome</keyword>
<evidence type="ECO:0000313" key="2">
    <source>
        <dbReference type="EMBL" id="KUL31263.1"/>
    </source>
</evidence>
<dbReference type="PANTHER" id="PTHR42998">
    <property type="entry name" value="TYPE I RESTRICTION ENZYME HINDVIIP M PROTEIN-RELATED"/>
    <property type="match status" value="1"/>
</dbReference>
<dbReference type="Gene3D" id="1.10.10.10">
    <property type="entry name" value="Winged helix-like DNA-binding domain superfamily/Winged helix DNA-binding domain"/>
    <property type="match status" value="1"/>
</dbReference>
<reference evidence="2 3" key="1">
    <citation type="submission" date="2015-10" db="EMBL/GenBank/DDBJ databases">
        <authorList>
            <person name="Gilbert D.G."/>
        </authorList>
    </citation>
    <scope>NUCLEOTIDE SEQUENCE [LARGE SCALE GENOMIC DNA]</scope>
    <source>
        <strain evidence="2 3">NRRL B-16712</strain>
    </source>
</reference>
<dbReference type="GO" id="GO:0003677">
    <property type="term" value="F:DNA binding"/>
    <property type="evidence" value="ECO:0007669"/>
    <property type="project" value="InterPro"/>
</dbReference>
<accession>A0A101JRC0</accession>
<dbReference type="PRINTS" id="PR00507">
    <property type="entry name" value="N12N6MTFRASE"/>
</dbReference>
<dbReference type="Pfam" id="PF02384">
    <property type="entry name" value="N6_Mtase"/>
    <property type="match status" value="1"/>
</dbReference>
<dbReference type="InterPro" id="IPR052916">
    <property type="entry name" value="Type-I_RE_MTase_Subunit"/>
</dbReference>
<feature type="domain" description="DNA methylase adenine-specific" evidence="1">
    <location>
        <begin position="132"/>
        <end position="344"/>
    </location>
</feature>
<keyword evidence="2" id="KW-0489">Methyltransferase</keyword>
<gene>
    <name evidence="2" type="ORF">ADL15_22705</name>
</gene>
<dbReference type="AlphaFoldDB" id="A0A101JRC0"/>
<dbReference type="InterPro" id="IPR003356">
    <property type="entry name" value="DNA_methylase_A-5"/>
</dbReference>
<name>A0A101JRC0_9ACTN</name>
<dbReference type="EMBL" id="LLZH01000223">
    <property type="protein sequence ID" value="KUL31263.1"/>
    <property type="molecule type" value="Genomic_DNA"/>
</dbReference>
<dbReference type="GO" id="GO:0032259">
    <property type="term" value="P:methylation"/>
    <property type="evidence" value="ECO:0007669"/>
    <property type="project" value="UniProtKB-KW"/>
</dbReference>
<sequence length="535" mass="57749">MDTDGTLISAAEVARLAGVTRAAVSNWRRRHADFPEAVGGGRNALFALSEVTGWLERQRKSSDVSDEVLVWQTLRASRGDDMVAGIAEVAEMFLDGDLDCFDESTRLRLRRMAEQSSPADVVSGLTDRLVSSGGSHTTRQLARAVARIAGNFSGTVFDPACGPGALLLAMEPAGPAKLVGQDINPAAVRLLQARCALLGLDLDAEAADSLQRDAWPEVRAELVVCDPPVGLIDWGRDDLLLDARWEFGLPTKAEGELAWLQHCYAHVAPGGRVVMVMPPSVAYRRAGKRIRAELVRRGVLEQIIALPAGMVSSHQQPVHVWVLAKPTGQQRSAATVRMVDLTNGDPMDLPELVAGRSVDVPVIDLLDEAVDLTPSAYLTNRQDDQAIQYSDARESLLAALDQIRDLVPRLSPGSGSIDGGVLRLSDLARAGIVEITDRTATSVSDQLDTDFLRGFLRSSSNMSRSTSASGTYRADVRGSRVPQMGIDEQRRYAEAFRALDSAEAAMRELSRIGMDLINLARDGLTSGALSPEQRK</sequence>
<dbReference type="CDD" id="cd02440">
    <property type="entry name" value="AdoMet_MTases"/>
    <property type="match status" value="1"/>
</dbReference>
<dbReference type="InterPro" id="IPR036388">
    <property type="entry name" value="WH-like_DNA-bd_sf"/>
</dbReference>
<dbReference type="InterPro" id="IPR029063">
    <property type="entry name" value="SAM-dependent_MTases_sf"/>
</dbReference>
<dbReference type="PANTHER" id="PTHR42998:SF1">
    <property type="entry name" value="TYPE I RESTRICTION ENZYME HINDI METHYLASE SUBUNIT"/>
    <property type="match status" value="1"/>
</dbReference>
<dbReference type="SUPFAM" id="SSF53335">
    <property type="entry name" value="S-adenosyl-L-methionine-dependent methyltransferases"/>
    <property type="match status" value="1"/>
</dbReference>
<organism evidence="2 3">
    <name type="scientific">Actinoplanes awajinensis subsp. mycoplanecinus</name>
    <dbReference type="NCBI Taxonomy" id="135947"/>
    <lineage>
        <taxon>Bacteria</taxon>
        <taxon>Bacillati</taxon>
        <taxon>Actinomycetota</taxon>
        <taxon>Actinomycetes</taxon>
        <taxon>Micromonosporales</taxon>
        <taxon>Micromonosporaceae</taxon>
        <taxon>Actinoplanes</taxon>
    </lineage>
</organism>
<proteinExistence type="predicted"/>
<keyword evidence="2" id="KW-0808">Transferase</keyword>
<dbReference type="Proteomes" id="UP000053244">
    <property type="component" value="Unassembled WGS sequence"/>
</dbReference>